<dbReference type="Proteomes" id="UP000698242">
    <property type="component" value="Unassembled WGS sequence"/>
</dbReference>
<keyword evidence="9" id="KW-1185">Reference proteome</keyword>
<gene>
    <name evidence="8" type="primary">fadL</name>
    <name evidence="8" type="ORF">PMES_00159</name>
</gene>
<reference evidence="8" key="1">
    <citation type="submission" date="2013-03" db="EMBL/GenBank/DDBJ databases">
        <title>Genome Sequence of the Profundibacterium mesophilum strain KAUST100406-0324T from Red Sea, a novel genus in the family Rhodobacteraceae.</title>
        <authorList>
            <person name="Essack M."/>
            <person name="Alam I."/>
            <person name="Lafi F."/>
            <person name="Alawi W."/>
            <person name="Kamanu F."/>
            <person name="Al-Suwailem A."/>
            <person name="Lee O.O."/>
            <person name="Xu Y."/>
            <person name="Bajic V."/>
            <person name="Qian P.-Y."/>
            <person name="Archer J."/>
        </authorList>
    </citation>
    <scope>NUCLEOTIDE SEQUENCE</scope>
    <source>
        <strain evidence="8">KAUST100406-0324</strain>
    </source>
</reference>
<dbReference type="EMBL" id="APKE01000002">
    <property type="protein sequence ID" value="KAF0677466.1"/>
    <property type="molecule type" value="Genomic_DNA"/>
</dbReference>
<evidence type="ECO:0000256" key="7">
    <source>
        <dbReference type="ARBA" id="ARBA00023237"/>
    </source>
</evidence>
<protein>
    <submittedName>
        <fullName evidence="8">Long-chain fatty acid transport protein</fullName>
    </submittedName>
</protein>
<dbReference type="RefSeq" id="WP_159963631.1">
    <property type="nucleotide sequence ID" value="NZ_APKE01000002.1"/>
</dbReference>
<comment type="caution">
    <text evidence="8">The sequence shown here is derived from an EMBL/GenBank/DDBJ whole genome shotgun (WGS) entry which is preliminary data.</text>
</comment>
<comment type="similarity">
    <text evidence="2">Belongs to the OmpP1/FadL family.</text>
</comment>
<dbReference type="PANTHER" id="PTHR35093:SF8">
    <property type="entry name" value="OUTER MEMBRANE PROTEIN NMB0088-RELATED"/>
    <property type="match status" value="1"/>
</dbReference>
<keyword evidence="3" id="KW-1134">Transmembrane beta strand</keyword>
<keyword evidence="4" id="KW-0812">Transmembrane</keyword>
<evidence type="ECO:0000313" key="9">
    <source>
        <dbReference type="Proteomes" id="UP000698242"/>
    </source>
</evidence>
<dbReference type="GO" id="GO:0009279">
    <property type="term" value="C:cell outer membrane"/>
    <property type="evidence" value="ECO:0007669"/>
    <property type="project" value="UniProtKB-SubCell"/>
</dbReference>
<accession>A0A921NR44</accession>
<evidence type="ECO:0000313" key="8">
    <source>
        <dbReference type="EMBL" id="KAF0677466.1"/>
    </source>
</evidence>
<dbReference type="OrthoDB" id="6679728at2"/>
<proteinExistence type="inferred from homology"/>
<evidence type="ECO:0000256" key="4">
    <source>
        <dbReference type="ARBA" id="ARBA00022692"/>
    </source>
</evidence>
<keyword evidence="5" id="KW-0732">Signal</keyword>
<dbReference type="GO" id="GO:0015483">
    <property type="term" value="F:long-chain fatty acid transporting porin activity"/>
    <property type="evidence" value="ECO:0007669"/>
    <property type="project" value="TreeGrafter"/>
</dbReference>
<evidence type="ECO:0000256" key="1">
    <source>
        <dbReference type="ARBA" id="ARBA00004571"/>
    </source>
</evidence>
<comment type="subcellular location">
    <subcellularLocation>
        <location evidence="1">Cell outer membrane</location>
        <topology evidence="1">Multi-pass membrane protein</topology>
    </subcellularLocation>
</comment>
<evidence type="ECO:0000256" key="5">
    <source>
        <dbReference type="ARBA" id="ARBA00022729"/>
    </source>
</evidence>
<name>A0A921NR44_9RHOB</name>
<dbReference type="SUPFAM" id="SSF56935">
    <property type="entry name" value="Porins"/>
    <property type="match status" value="1"/>
</dbReference>
<evidence type="ECO:0000256" key="6">
    <source>
        <dbReference type="ARBA" id="ARBA00023136"/>
    </source>
</evidence>
<dbReference type="PANTHER" id="PTHR35093">
    <property type="entry name" value="OUTER MEMBRANE PROTEIN NMB0088-RELATED"/>
    <property type="match status" value="1"/>
</dbReference>
<evidence type="ECO:0000256" key="3">
    <source>
        <dbReference type="ARBA" id="ARBA00022452"/>
    </source>
</evidence>
<keyword evidence="6" id="KW-0472">Membrane</keyword>
<evidence type="ECO:0000256" key="2">
    <source>
        <dbReference type="ARBA" id="ARBA00008163"/>
    </source>
</evidence>
<dbReference type="Pfam" id="PF03349">
    <property type="entry name" value="Toluene_X"/>
    <property type="match status" value="1"/>
</dbReference>
<sequence>MKASYLGGAMLLITTHSVGAVGLDRSGQNIDVLFEPGGYAELSFGRIMPDVDGTDEAVFGGRDSGGIAGDYNQIGLGLKMDIDERLSFAVILDEPYGSDVNYPDTGSVALGGTRAIVDSRAFTALARYRFNDAMSVHGGLRYQTLEADVTLQGAAYGPLSGYNARFGSDDGVGFVIGGAYERPDIALRVALTYSSAIEHDLPTTESIGGIPVNLIDPRLSAVSRTTVETPASINLDFQTGIMADTLLFGNIRYAMYEDTIVSPAFFDGAFPTTSRDSLTDIDNGTSFNLGIGRRFNETLSGSIAMGYEEKGEDLVSPLAPTNGNYSVSVGVAYNINETMTVSGGARYTWLGDAQPETGTPDTARASFTDNNAVAVGMSIAYRF</sequence>
<organism evidence="8 9">
    <name type="scientific">Profundibacterium mesophilum KAUST100406-0324</name>
    <dbReference type="NCBI Taxonomy" id="1037889"/>
    <lineage>
        <taxon>Bacteria</taxon>
        <taxon>Pseudomonadati</taxon>
        <taxon>Pseudomonadota</taxon>
        <taxon>Alphaproteobacteria</taxon>
        <taxon>Rhodobacterales</taxon>
        <taxon>Roseobacteraceae</taxon>
        <taxon>Profundibacterium</taxon>
    </lineage>
</organism>
<dbReference type="Gene3D" id="2.40.160.60">
    <property type="entry name" value="Outer membrane protein transport protein (OMPP1/FadL/TodX)"/>
    <property type="match status" value="1"/>
</dbReference>
<keyword evidence="7" id="KW-0998">Cell outer membrane</keyword>
<dbReference type="AlphaFoldDB" id="A0A921NR44"/>
<dbReference type="InterPro" id="IPR005017">
    <property type="entry name" value="OMPP1/FadL/TodX"/>
</dbReference>